<reference evidence="5" key="1">
    <citation type="submission" date="2020-05" db="EMBL/GenBank/DDBJ databases">
        <authorList>
            <person name="Chiriac C."/>
            <person name="Salcher M."/>
            <person name="Ghai R."/>
            <person name="Kavagutti S V."/>
        </authorList>
    </citation>
    <scope>NUCLEOTIDE SEQUENCE</scope>
</reference>
<dbReference type="Gene3D" id="3.40.1280.10">
    <property type="match status" value="1"/>
</dbReference>
<dbReference type="GO" id="GO:0008173">
    <property type="term" value="F:RNA methyltransferase activity"/>
    <property type="evidence" value="ECO:0007669"/>
    <property type="project" value="InterPro"/>
</dbReference>
<evidence type="ECO:0000256" key="2">
    <source>
        <dbReference type="ARBA" id="ARBA00022603"/>
    </source>
</evidence>
<dbReference type="SUPFAM" id="SSF55315">
    <property type="entry name" value="L30e-like"/>
    <property type="match status" value="1"/>
</dbReference>
<evidence type="ECO:0000256" key="1">
    <source>
        <dbReference type="ARBA" id="ARBA00007228"/>
    </source>
</evidence>
<keyword evidence="2" id="KW-0489">Methyltransferase</keyword>
<dbReference type="PANTHER" id="PTHR43191:SF2">
    <property type="entry name" value="RRNA METHYLTRANSFERASE 3, MITOCHONDRIAL"/>
    <property type="match status" value="1"/>
</dbReference>
<accession>A0A6J6MHS0</accession>
<dbReference type="GO" id="GO:0003723">
    <property type="term" value="F:RNA binding"/>
    <property type="evidence" value="ECO:0007669"/>
    <property type="project" value="InterPro"/>
</dbReference>
<dbReference type="AlphaFoldDB" id="A0A6J6MHS0"/>
<dbReference type="Gene3D" id="3.30.1330.30">
    <property type="match status" value="1"/>
</dbReference>
<evidence type="ECO:0000259" key="4">
    <source>
        <dbReference type="SMART" id="SM00967"/>
    </source>
</evidence>
<proteinExistence type="inferred from homology"/>
<dbReference type="SMART" id="SM00967">
    <property type="entry name" value="SpoU_sub_bind"/>
    <property type="match status" value="1"/>
</dbReference>
<evidence type="ECO:0000256" key="3">
    <source>
        <dbReference type="ARBA" id="ARBA00022679"/>
    </source>
</evidence>
<evidence type="ECO:0000313" key="6">
    <source>
        <dbReference type="EMBL" id="CAB4802134.1"/>
    </source>
</evidence>
<comment type="similarity">
    <text evidence="1">Belongs to the class IV-like SAM-binding methyltransferase superfamily. RNA methyltransferase TrmH family.</text>
</comment>
<gene>
    <name evidence="5" type="ORF">UFOPK2312_00717</name>
    <name evidence="6" type="ORF">UFOPK3083_00413</name>
</gene>
<dbReference type="PANTHER" id="PTHR43191">
    <property type="entry name" value="RRNA METHYLTRANSFERASE 3"/>
    <property type="match status" value="1"/>
</dbReference>
<dbReference type="Pfam" id="PF22435">
    <property type="entry name" value="MRM3-like_sub_bind"/>
    <property type="match status" value="1"/>
</dbReference>
<dbReference type="GO" id="GO:0032259">
    <property type="term" value="P:methylation"/>
    <property type="evidence" value="ECO:0007669"/>
    <property type="project" value="UniProtKB-KW"/>
</dbReference>
<dbReference type="GO" id="GO:0005737">
    <property type="term" value="C:cytoplasm"/>
    <property type="evidence" value="ECO:0007669"/>
    <property type="project" value="UniProtKB-ARBA"/>
</dbReference>
<sequence length="268" mass="29283">MITSLHSPHVERVKALLGSRGVKERKAESKFIAEGLQSIREAINFGDPKLDTLYLTEAGRAKLEDENLLTSEVLGKTVEVTDEVMRAMADTVTPQGILALCDISKHNFPNFISKQPLRIAYFWQIQDPGNAGAVIRTADAFGFNAIVFSDQCVDVYSPKVVRATAGSLWHIPVFEDVSILDLKQLAEKNGIQIFGTDGNSKLALPDALQELNKKPSIWVFGNEARGLPSDISADLNLVTIPMEGRAESLNLAAAATVVMYEVSQATKR</sequence>
<dbReference type="InterPro" id="IPR029026">
    <property type="entry name" value="tRNA_m1G_MTases_N"/>
</dbReference>
<dbReference type="CDD" id="cd18095">
    <property type="entry name" value="SpoU-like_rRNA-MTase"/>
    <property type="match status" value="1"/>
</dbReference>
<evidence type="ECO:0000313" key="5">
    <source>
        <dbReference type="EMBL" id="CAB4673780.1"/>
    </source>
</evidence>
<dbReference type="InterPro" id="IPR053888">
    <property type="entry name" value="MRM3-like_sub_bind"/>
</dbReference>
<dbReference type="InterPro" id="IPR051259">
    <property type="entry name" value="rRNA_Methyltransferase"/>
</dbReference>
<dbReference type="SUPFAM" id="SSF75217">
    <property type="entry name" value="alpha/beta knot"/>
    <property type="match status" value="1"/>
</dbReference>
<name>A0A6J6MHS0_9ZZZZ</name>
<dbReference type="EMBL" id="CAEZWY010000073">
    <property type="protein sequence ID" value="CAB4673780.1"/>
    <property type="molecule type" value="Genomic_DNA"/>
</dbReference>
<feature type="domain" description="RNA 2-O ribose methyltransferase substrate binding" evidence="4">
    <location>
        <begin position="32"/>
        <end position="107"/>
    </location>
</feature>
<dbReference type="InterPro" id="IPR029028">
    <property type="entry name" value="Alpha/beta_knot_MTases"/>
</dbReference>
<dbReference type="GO" id="GO:0006396">
    <property type="term" value="P:RNA processing"/>
    <property type="evidence" value="ECO:0007669"/>
    <property type="project" value="InterPro"/>
</dbReference>
<keyword evidence="3" id="KW-0808">Transferase</keyword>
<dbReference type="InterPro" id="IPR029064">
    <property type="entry name" value="Ribosomal_eL30-like_sf"/>
</dbReference>
<dbReference type="EMBL" id="CAFAAT010000026">
    <property type="protein sequence ID" value="CAB4802134.1"/>
    <property type="molecule type" value="Genomic_DNA"/>
</dbReference>
<dbReference type="Pfam" id="PF00588">
    <property type="entry name" value="SpoU_methylase"/>
    <property type="match status" value="1"/>
</dbReference>
<dbReference type="InterPro" id="IPR013123">
    <property type="entry name" value="SpoU_subst-bd"/>
</dbReference>
<dbReference type="InterPro" id="IPR001537">
    <property type="entry name" value="SpoU_MeTrfase"/>
</dbReference>
<organism evidence="5">
    <name type="scientific">freshwater metagenome</name>
    <dbReference type="NCBI Taxonomy" id="449393"/>
    <lineage>
        <taxon>unclassified sequences</taxon>
        <taxon>metagenomes</taxon>
        <taxon>ecological metagenomes</taxon>
    </lineage>
</organism>
<protein>
    <submittedName>
        <fullName evidence="5">Unannotated protein</fullName>
    </submittedName>
</protein>